<comment type="similarity">
    <text evidence="1 7">Belongs to the carbohydrate kinase PfkB family.</text>
</comment>
<evidence type="ECO:0000256" key="4">
    <source>
        <dbReference type="ARBA" id="ARBA00022777"/>
    </source>
</evidence>
<dbReference type="PIRSF" id="PIRSF000535">
    <property type="entry name" value="1PFK/6PFK/LacC"/>
    <property type="match status" value="1"/>
</dbReference>
<dbReference type="InterPro" id="IPR002173">
    <property type="entry name" value="Carboh/pur_kinase_PfkB_CS"/>
</dbReference>
<dbReference type="PANTHER" id="PTHR46566:SF5">
    <property type="entry name" value="1-PHOSPHOFRUCTOKINASE"/>
    <property type="match status" value="1"/>
</dbReference>
<dbReference type="PRINTS" id="PR00990">
    <property type="entry name" value="RIBOKINASE"/>
</dbReference>
<accession>A0ABV7ZBU2</accession>
<dbReference type="InterPro" id="IPR011611">
    <property type="entry name" value="PfkB_dom"/>
</dbReference>
<feature type="domain" description="Carbohydrate kinase PfkB" evidence="8">
    <location>
        <begin position="21"/>
        <end position="270"/>
    </location>
</feature>
<dbReference type="Proteomes" id="UP001595803">
    <property type="component" value="Unassembled WGS sequence"/>
</dbReference>
<dbReference type="SUPFAM" id="SSF53613">
    <property type="entry name" value="Ribokinase-like"/>
    <property type="match status" value="1"/>
</dbReference>
<keyword evidence="2 6" id="KW-0808">Transferase</keyword>
<evidence type="ECO:0000256" key="3">
    <source>
        <dbReference type="ARBA" id="ARBA00022741"/>
    </source>
</evidence>
<dbReference type="PROSITE" id="PS00584">
    <property type="entry name" value="PFKB_KINASES_2"/>
    <property type="match status" value="1"/>
</dbReference>
<dbReference type="PANTHER" id="PTHR46566">
    <property type="entry name" value="1-PHOSPHOFRUCTOKINASE-RELATED"/>
    <property type="match status" value="1"/>
</dbReference>
<evidence type="ECO:0000256" key="5">
    <source>
        <dbReference type="ARBA" id="ARBA00022840"/>
    </source>
</evidence>
<dbReference type="InterPro" id="IPR002139">
    <property type="entry name" value="Ribo/fructo_kinase"/>
</dbReference>
<evidence type="ECO:0000313" key="10">
    <source>
        <dbReference type="Proteomes" id="UP001595803"/>
    </source>
</evidence>
<reference evidence="10" key="1">
    <citation type="journal article" date="2019" name="Int. J. Syst. Evol. Microbiol.">
        <title>The Global Catalogue of Microorganisms (GCM) 10K type strain sequencing project: providing services to taxonomists for standard genome sequencing and annotation.</title>
        <authorList>
            <consortium name="The Broad Institute Genomics Platform"/>
            <consortium name="The Broad Institute Genome Sequencing Center for Infectious Disease"/>
            <person name="Wu L."/>
            <person name="Ma J."/>
        </authorList>
    </citation>
    <scope>NUCLEOTIDE SEQUENCE [LARGE SCALE GENOMIC DNA]</scope>
    <source>
        <strain evidence="10">CCTCC AB 2017081</strain>
    </source>
</reference>
<keyword evidence="5" id="KW-0067">ATP-binding</keyword>
<evidence type="ECO:0000256" key="1">
    <source>
        <dbReference type="ARBA" id="ARBA00010688"/>
    </source>
</evidence>
<comment type="caution">
    <text evidence="9">The sequence shown here is derived from an EMBL/GenBank/DDBJ whole genome shotgun (WGS) entry which is preliminary data.</text>
</comment>
<evidence type="ECO:0000256" key="6">
    <source>
        <dbReference type="PIRNR" id="PIRNR000535"/>
    </source>
</evidence>
<keyword evidence="10" id="KW-1185">Reference proteome</keyword>
<organism evidence="9 10">
    <name type="scientific">Deinococcus rufus</name>
    <dbReference type="NCBI Taxonomy" id="2136097"/>
    <lineage>
        <taxon>Bacteria</taxon>
        <taxon>Thermotogati</taxon>
        <taxon>Deinococcota</taxon>
        <taxon>Deinococci</taxon>
        <taxon>Deinococcales</taxon>
        <taxon>Deinococcaceae</taxon>
        <taxon>Deinococcus</taxon>
    </lineage>
</organism>
<dbReference type="InterPro" id="IPR029056">
    <property type="entry name" value="Ribokinase-like"/>
</dbReference>
<dbReference type="RefSeq" id="WP_322474978.1">
    <property type="nucleotide sequence ID" value="NZ_JBHRZG010000012.1"/>
</dbReference>
<keyword evidence="3" id="KW-0547">Nucleotide-binding</keyword>
<proteinExistence type="inferred from homology"/>
<keyword evidence="4 7" id="KW-0418">Kinase</keyword>
<sequence length="295" mass="29932">MIVALTPNLSLDRTLRLDRALVPGQLHRVPEVSVAAGGKGPNLARIVRAFGGETCVAGVVAGHNGAHFRALLAAEGLSGVLEDTAGETRECHILMDGASAHPTEINEAGPAYDADAVARLLARLPAGRVAVCGSLAPGTAPDAFAAMLRALGSPVVDSSGAGLQAAIESGAGLIKPNEHELEALTGQGTVASARDLYRRSGVPVLLTRGAHGAAYIGAEVLEVQAPMVEVRNPVGSGDSLLGAFLYARQRGEPLEAALRLAVAAGSANALLGGPLRFDPAVARDLVPRTAVSIPA</sequence>
<evidence type="ECO:0000256" key="7">
    <source>
        <dbReference type="RuleBase" id="RU003704"/>
    </source>
</evidence>
<evidence type="ECO:0000256" key="2">
    <source>
        <dbReference type="ARBA" id="ARBA00022679"/>
    </source>
</evidence>
<dbReference type="Pfam" id="PF00294">
    <property type="entry name" value="PfkB"/>
    <property type="match status" value="1"/>
</dbReference>
<dbReference type="InterPro" id="IPR017583">
    <property type="entry name" value="Tagatose/fructose_Pkinase"/>
</dbReference>
<name>A0ABV7ZBU2_9DEIO</name>
<dbReference type="EMBL" id="JBHRZG010000012">
    <property type="protein sequence ID" value="MFC3833566.1"/>
    <property type="molecule type" value="Genomic_DNA"/>
</dbReference>
<protein>
    <submittedName>
        <fullName evidence="9">1-phosphofructokinase family hexose kinase</fullName>
    </submittedName>
</protein>
<dbReference type="Gene3D" id="3.40.1190.20">
    <property type="match status" value="1"/>
</dbReference>
<evidence type="ECO:0000313" key="9">
    <source>
        <dbReference type="EMBL" id="MFC3833566.1"/>
    </source>
</evidence>
<gene>
    <name evidence="9" type="ORF">ACFOSB_11920</name>
</gene>
<evidence type="ECO:0000259" key="8">
    <source>
        <dbReference type="Pfam" id="PF00294"/>
    </source>
</evidence>